<organism evidence="3 4">
    <name type="scientific">Candidatus Nitronauta litoralis</name>
    <dbReference type="NCBI Taxonomy" id="2705533"/>
    <lineage>
        <taxon>Bacteria</taxon>
        <taxon>Pseudomonadati</taxon>
        <taxon>Nitrospinota/Tectimicrobiota group</taxon>
        <taxon>Nitrospinota</taxon>
        <taxon>Nitrospinia</taxon>
        <taxon>Nitrospinales</taxon>
        <taxon>Nitrospinaceae</taxon>
        <taxon>Candidatus Nitronauta</taxon>
    </lineage>
</organism>
<dbReference type="CDD" id="cd20716">
    <property type="entry name" value="cyt_P460_fam"/>
    <property type="match status" value="1"/>
</dbReference>
<gene>
    <name evidence="3" type="ORF">G3M70_08610</name>
</gene>
<dbReference type="InterPro" id="IPR038142">
    <property type="entry name" value="Cytochrome_P460_sp"/>
</dbReference>
<evidence type="ECO:0000313" key="3">
    <source>
        <dbReference type="EMBL" id="QPJ61930.1"/>
    </source>
</evidence>
<dbReference type="InterPro" id="IPR032033">
    <property type="entry name" value="Cytochrome_P460"/>
</dbReference>
<protein>
    <submittedName>
        <fullName evidence="3">Cytochrome P460 family protein</fullName>
    </submittedName>
</protein>
<feature type="signal peptide" evidence="1">
    <location>
        <begin position="1"/>
        <end position="36"/>
    </location>
</feature>
<proteinExistence type="predicted"/>
<evidence type="ECO:0000313" key="4">
    <source>
        <dbReference type="Proteomes" id="UP000594688"/>
    </source>
</evidence>
<sequence>MSFQSFCKQYFSNVAGKASLALITGLILVPAMQANAGEGPKDGQLSFPDYSEWPTFLKSVQKKNMVRDLFISPEASKTKKGDAFPDGTTLVMEIYSAKKDKDGNVLKNEHGKVVKDNLAKIYVMQKGKGWGAHAPKDLKNGDWIFSAFSAEGKPIEANYTKCRGCHMPLGEAKDFTHRYDEYFDKRGH</sequence>
<evidence type="ECO:0000256" key="1">
    <source>
        <dbReference type="SAM" id="SignalP"/>
    </source>
</evidence>
<reference evidence="3 4" key="1">
    <citation type="submission" date="2020-02" db="EMBL/GenBank/DDBJ databases">
        <title>Genomic and physiological characterization of two novel Nitrospinaceae genera.</title>
        <authorList>
            <person name="Mueller A.J."/>
            <person name="Jung M.-Y."/>
            <person name="Strachan C.R."/>
            <person name="Herbold C.W."/>
            <person name="Kirkegaard R.H."/>
            <person name="Daims H."/>
        </authorList>
    </citation>
    <scope>NUCLEOTIDE SEQUENCE [LARGE SCALE GENOMIC DNA]</scope>
    <source>
        <strain evidence="3">EB</strain>
    </source>
</reference>
<dbReference type="Gene3D" id="3.50.70.20">
    <property type="entry name" value="Cytochrome P460"/>
    <property type="match status" value="1"/>
</dbReference>
<feature type="domain" description="Cytochrome P460" evidence="2">
    <location>
        <begin position="49"/>
        <end position="177"/>
    </location>
</feature>
<dbReference type="EMBL" id="CP048685">
    <property type="protein sequence ID" value="QPJ61930.1"/>
    <property type="molecule type" value="Genomic_DNA"/>
</dbReference>
<feature type="chain" id="PRO_5032526197" evidence="1">
    <location>
        <begin position="37"/>
        <end position="188"/>
    </location>
</feature>
<name>A0A7T0BVX2_9BACT</name>
<dbReference type="KEGG" id="nli:G3M70_08610"/>
<accession>A0A7T0BVX2</accession>
<keyword evidence="1" id="KW-0732">Signal</keyword>
<dbReference type="Proteomes" id="UP000594688">
    <property type="component" value="Chromosome"/>
</dbReference>
<dbReference type="AlphaFoldDB" id="A0A7T0BVX2"/>
<evidence type="ECO:0000259" key="2">
    <source>
        <dbReference type="Pfam" id="PF16694"/>
    </source>
</evidence>
<dbReference type="Pfam" id="PF16694">
    <property type="entry name" value="Cytochrome_P460"/>
    <property type="match status" value="1"/>
</dbReference>